<feature type="compositionally biased region" description="Basic and acidic residues" evidence="1">
    <location>
        <begin position="519"/>
        <end position="531"/>
    </location>
</feature>
<dbReference type="eggNOG" id="ENOG502QUIY">
    <property type="taxonomic scope" value="Eukaryota"/>
</dbReference>
<feature type="compositionally biased region" description="Basic and acidic residues" evidence="1">
    <location>
        <begin position="47"/>
        <end position="63"/>
    </location>
</feature>
<feature type="compositionally biased region" description="Basic residues" evidence="1">
    <location>
        <begin position="219"/>
        <end position="232"/>
    </location>
</feature>
<feature type="compositionally biased region" description="Polar residues" evidence="1">
    <location>
        <begin position="205"/>
        <end position="214"/>
    </location>
</feature>
<feature type="compositionally biased region" description="Polar residues" evidence="1">
    <location>
        <begin position="597"/>
        <end position="613"/>
    </location>
</feature>
<dbReference type="PANTHER" id="PTHR34805:SF1">
    <property type="entry name" value="PROTEIN MODIFIER OF SNC1 1"/>
    <property type="match status" value="1"/>
</dbReference>
<keyword evidence="3" id="KW-1185">Reference proteome</keyword>
<feature type="region of interest" description="Disordered" evidence="1">
    <location>
        <begin position="392"/>
        <end position="769"/>
    </location>
</feature>
<protein>
    <submittedName>
        <fullName evidence="2">Uncharacterized protein</fullName>
    </submittedName>
</protein>
<evidence type="ECO:0000313" key="3">
    <source>
        <dbReference type="Proteomes" id="UP000030748"/>
    </source>
</evidence>
<dbReference type="STRING" id="4155.A0A022PTX2"/>
<evidence type="ECO:0000313" key="2">
    <source>
        <dbReference type="EMBL" id="EYU17700.1"/>
    </source>
</evidence>
<evidence type="ECO:0000256" key="1">
    <source>
        <dbReference type="SAM" id="MobiDB-lite"/>
    </source>
</evidence>
<accession>A0A022PTX2</accession>
<feature type="compositionally biased region" description="Polar residues" evidence="1">
    <location>
        <begin position="309"/>
        <end position="319"/>
    </location>
</feature>
<feature type="compositionally biased region" description="Basic and acidic residues" evidence="1">
    <location>
        <begin position="431"/>
        <end position="460"/>
    </location>
</feature>
<dbReference type="EMBL" id="KI632363">
    <property type="protein sequence ID" value="EYU17700.1"/>
    <property type="molecule type" value="Genomic_DNA"/>
</dbReference>
<dbReference type="PANTHER" id="PTHR34805">
    <property type="entry name" value="PROTEIN MODIFIER OF SNC1 1"/>
    <property type="match status" value="1"/>
</dbReference>
<gene>
    <name evidence="2" type="ORF">MIMGU_mgv1a001718mg</name>
</gene>
<feature type="compositionally biased region" description="Basic and acidic residues" evidence="1">
    <location>
        <begin position="251"/>
        <end position="267"/>
    </location>
</feature>
<feature type="compositionally biased region" description="Polar residues" evidence="1">
    <location>
        <begin position="91"/>
        <end position="106"/>
    </location>
</feature>
<reference evidence="2 3" key="1">
    <citation type="journal article" date="2013" name="Proc. Natl. Acad. Sci. U.S.A.">
        <title>Fine-scale variation in meiotic recombination in Mimulus inferred from population shotgun sequencing.</title>
        <authorList>
            <person name="Hellsten U."/>
            <person name="Wright K.M."/>
            <person name="Jenkins J."/>
            <person name="Shu S."/>
            <person name="Yuan Y."/>
            <person name="Wessler S.R."/>
            <person name="Schmutz J."/>
            <person name="Willis J.H."/>
            <person name="Rokhsar D.S."/>
        </authorList>
    </citation>
    <scope>NUCLEOTIDE SEQUENCE [LARGE SCALE GENOMIC DNA]</scope>
    <source>
        <strain evidence="3">cv. DUN x IM62</strain>
    </source>
</reference>
<organism evidence="2 3">
    <name type="scientific">Erythranthe guttata</name>
    <name type="common">Yellow monkey flower</name>
    <name type="synonym">Mimulus guttatus</name>
    <dbReference type="NCBI Taxonomy" id="4155"/>
    <lineage>
        <taxon>Eukaryota</taxon>
        <taxon>Viridiplantae</taxon>
        <taxon>Streptophyta</taxon>
        <taxon>Embryophyta</taxon>
        <taxon>Tracheophyta</taxon>
        <taxon>Spermatophyta</taxon>
        <taxon>Magnoliopsida</taxon>
        <taxon>eudicotyledons</taxon>
        <taxon>Gunneridae</taxon>
        <taxon>Pentapetalae</taxon>
        <taxon>asterids</taxon>
        <taxon>lamiids</taxon>
        <taxon>Lamiales</taxon>
        <taxon>Phrymaceae</taxon>
        <taxon>Erythranthe</taxon>
    </lineage>
</organism>
<feature type="region of interest" description="Disordered" evidence="1">
    <location>
        <begin position="36"/>
        <end position="72"/>
    </location>
</feature>
<feature type="compositionally biased region" description="Polar residues" evidence="1">
    <location>
        <begin position="656"/>
        <end position="670"/>
    </location>
</feature>
<feature type="compositionally biased region" description="Polar residues" evidence="1">
    <location>
        <begin position="628"/>
        <end position="648"/>
    </location>
</feature>
<feature type="compositionally biased region" description="Low complexity" evidence="1">
    <location>
        <begin position="546"/>
        <end position="560"/>
    </location>
</feature>
<dbReference type="AlphaFoldDB" id="A0A022PTX2"/>
<dbReference type="Proteomes" id="UP000030748">
    <property type="component" value="Unassembled WGS sequence"/>
</dbReference>
<feature type="compositionally biased region" description="Polar residues" evidence="1">
    <location>
        <begin position="355"/>
        <end position="371"/>
    </location>
</feature>
<proteinExistence type="predicted"/>
<feature type="compositionally biased region" description="Basic and acidic residues" evidence="1">
    <location>
        <begin position="278"/>
        <end position="291"/>
    </location>
</feature>
<name>A0A022PTX2_ERYGU</name>
<feature type="compositionally biased region" description="Polar residues" evidence="1">
    <location>
        <begin position="157"/>
        <end position="171"/>
    </location>
</feature>
<feature type="region of interest" description="Disordered" evidence="1">
    <location>
        <begin position="86"/>
        <end position="380"/>
    </location>
</feature>
<dbReference type="InterPro" id="IPR038808">
    <property type="entry name" value="MOS1-like"/>
</dbReference>
<feature type="compositionally biased region" description="Polar residues" evidence="1">
    <location>
        <begin position="561"/>
        <end position="571"/>
    </location>
</feature>
<feature type="compositionally biased region" description="Basic and acidic residues" evidence="1">
    <location>
        <begin position="697"/>
        <end position="709"/>
    </location>
</feature>
<feature type="compositionally biased region" description="Basic residues" evidence="1">
    <location>
        <begin position="479"/>
        <end position="489"/>
    </location>
</feature>
<sequence length="769" mass="84419">MRELAKQRALQLQKEEEERIREQKAKALAKLEELNRRSLAGEAANKNSEKTEAVSDIRVEQKEPQTVCEPVKADLEFQEPGWNMDVASVDTHGSANQTGESVQVSRNLPLEKKREGSLESNVSPLPVNEDARADSGKKVAAQFHDGGNSRPKRTGYKQKQNNLVQKSSSELSAPHVASEAQKSHTIADIPPHDGPSGEIKIIESNVPNVSSTVVEPSAHQRKKHNRNSKHKHKLDETTAVPALPSVISDVDSGKEPVKNGESKDSLSKLDSSVSTVAEPDRGTPSQDHHGSDTVVWAPVRSDNKAKGSVDSSQKSTQESDYLVKGDSAAAENSSKGKRAEMERYVPKPVAKELAQQGNIQPLTSSISSSRPNEAAEREQPVISMAAHVGSTVEINEGDVSHNKHKKELGTWKQRGSSTDSSHVKGGAHVEPSLKSELTKDVKQSKDSVHLVKPETDDGHNMPKNTSKYPSVKDQGAINRGKRHPSRGGHRGAGNNPDAENTSSGEIDGSNIQSAGPDKIQTDRTFISKENRNFVGERSSSHWQPKSNSSNANNNQHVNRNAGTESVTTETNRFPKKDHPQHKAHVSQTQPGHHYANVKSNVTEESTLGNQQEFNNREKKPAPAKSRPYSPNQDPVGSGDSPPNFNTDDQQLDRNMPSGSTRNNVRPQNRSVRGGHDPRGDWSSSGYDNRPHNAPTFRDNRQRQNMHYEYHPVGPVKGNNKTEKVEEAADGVEGMEQRHRERGQSQSQPKRGGNFYRRQTGPAHVDSSRN</sequence>
<feature type="compositionally biased region" description="Polar residues" evidence="1">
    <location>
        <begin position="497"/>
        <end position="513"/>
    </location>
</feature>